<comment type="caution">
    <text evidence="9">The sequence shown here is derived from an EMBL/GenBank/DDBJ whole genome shotgun (WGS) entry which is preliminary data.</text>
</comment>
<proteinExistence type="inferred from homology"/>
<dbReference type="PROSITE" id="PS00639">
    <property type="entry name" value="THIOL_PROTEASE_HIS"/>
    <property type="match status" value="1"/>
</dbReference>
<feature type="chain" id="PRO_5025629049" description="Cathepsin propeptide inhibitor domain-containing protein" evidence="6">
    <location>
        <begin position="18"/>
        <end position="329"/>
    </location>
</feature>
<feature type="domain" description="Peptidase C1A papain C-terminal" evidence="7">
    <location>
        <begin position="124"/>
        <end position="326"/>
    </location>
</feature>
<dbReference type="PRINTS" id="PR00705">
    <property type="entry name" value="PAPAIN"/>
</dbReference>
<dbReference type="Gene3D" id="3.90.70.10">
    <property type="entry name" value="Cysteine proteinases"/>
    <property type="match status" value="1"/>
</dbReference>
<keyword evidence="3" id="KW-0378">Hydrolase</keyword>
<dbReference type="SUPFAM" id="SSF54001">
    <property type="entry name" value="Cysteine proteinases"/>
    <property type="match status" value="1"/>
</dbReference>
<comment type="similarity">
    <text evidence="1">Belongs to the peptidase C1 family.</text>
</comment>
<dbReference type="InterPro" id="IPR013128">
    <property type="entry name" value="Peptidase_C1A"/>
</dbReference>
<evidence type="ECO:0000256" key="5">
    <source>
        <dbReference type="ARBA" id="ARBA00023157"/>
    </source>
</evidence>
<dbReference type="EMBL" id="CACVBM020001174">
    <property type="protein sequence ID" value="CAA7037457.1"/>
    <property type="molecule type" value="Genomic_DNA"/>
</dbReference>
<organism evidence="9 10">
    <name type="scientific">Microthlaspi erraticum</name>
    <dbReference type="NCBI Taxonomy" id="1685480"/>
    <lineage>
        <taxon>Eukaryota</taxon>
        <taxon>Viridiplantae</taxon>
        <taxon>Streptophyta</taxon>
        <taxon>Embryophyta</taxon>
        <taxon>Tracheophyta</taxon>
        <taxon>Spermatophyta</taxon>
        <taxon>Magnoliopsida</taxon>
        <taxon>eudicotyledons</taxon>
        <taxon>Gunneridae</taxon>
        <taxon>Pentapetalae</taxon>
        <taxon>rosids</taxon>
        <taxon>malvids</taxon>
        <taxon>Brassicales</taxon>
        <taxon>Brassicaceae</taxon>
        <taxon>Coluteocarpeae</taxon>
        <taxon>Microthlaspi</taxon>
    </lineage>
</organism>
<evidence type="ECO:0000256" key="3">
    <source>
        <dbReference type="ARBA" id="ARBA00022801"/>
    </source>
</evidence>
<dbReference type="InterPro" id="IPR039417">
    <property type="entry name" value="Peptidase_C1A_papain-like"/>
</dbReference>
<evidence type="ECO:0000313" key="10">
    <source>
        <dbReference type="Proteomes" id="UP000467841"/>
    </source>
</evidence>
<evidence type="ECO:0000313" key="9">
    <source>
        <dbReference type="EMBL" id="CAA7037457.1"/>
    </source>
</evidence>
<keyword evidence="5" id="KW-1015">Disulfide bond</keyword>
<dbReference type="Pfam" id="PF00112">
    <property type="entry name" value="Peptidase_C1"/>
    <property type="match status" value="1"/>
</dbReference>
<dbReference type="OrthoDB" id="10253408at2759"/>
<evidence type="ECO:0000256" key="1">
    <source>
        <dbReference type="ARBA" id="ARBA00008455"/>
    </source>
</evidence>
<feature type="signal peptide" evidence="6">
    <location>
        <begin position="1"/>
        <end position="17"/>
    </location>
</feature>
<evidence type="ECO:0000256" key="2">
    <source>
        <dbReference type="ARBA" id="ARBA00022670"/>
    </source>
</evidence>
<evidence type="ECO:0008006" key="11">
    <source>
        <dbReference type="Google" id="ProtNLM"/>
    </source>
</evidence>
<dbReference type="PANTHER" id="PTHR12411">
    <property type="entry name" value="CYSTEINE PROTEASE FAMILY C1-RELATED"/>
    <property type="match status" value="1"/>
</dbReference>
<keyword evidence="6" id="KW-0732">Signal</keyword>
<dbReference type="Pfam" id="PF08246">
    <property type="entry name" value="Inhibitor_I29"/>
    <property type="match status" value="1"/>
</dbReference>
<gene>
    <name evidence="9" type="ORF">MERR_LOCUS24692</name>
</gene>
<dbReference type="InterPro" id="IPR013201">
    <property type="entry name" value="Prot_inhib_I29"/>
</dbReference>
<name>A0A6D2J7B9_9BRAS</name>
<dbReference type="GO" id="GO:0008234">
    <property type="term" value="F:cysteine-type peptidase activity"/>
    <property type="evidence" value="ECO:0007669"/>
    <property type="project" value="UniProtKB-KW"/>
</dbReference>
<reference evidence="9" key="1">
    <citation type="submission" date="2020-01" db="EMBL/GenBank/DDBJ databases">
        <authorList>
            <person name="Mishra B."/>
        </authorList>
    </citation>
    <scope>NUCLEOTIDE SEQUENCE [LARGE SCALE GENOMIC DNA]</scope>
</reference>
<keyword evidence="10" id="KW-1185">Reference proteome</keyword>
<dbReference type="GO" id="GO:0006508">
    <property type="term" value="P:proteolysis"/>
    <property type="evidence" value="ECO:0007669"/>
    <property type="project" value="UniProtKB-KW"/>
</dbReference>
<accession>A0A6D2J7B9</accession>
<dbReference type="InterPro" id="IPR000668">
    <property type="entry name" value="Peptidase_C1A_C"/>
</dbReference>
<keyword evidence="2" id="KW-0645">Protease</keyword>
<dbReference type="CDD" id="cd02248">
    <property type="entry name" value="Peptidase_C1A"/>
    <property type="match status" value="1"/>
</dbReference>
<evidence type="ECO:0000259" key="7">
    <source>
        <dbReference type="SMART" id="SM00645"/>
    </source>
</evidence>
<dbReference type="AlphaFoldDB" id="A0A6D2J7B9"/>
<evidence type="ECO:0000256" key="6">
    <source>
        <dbReference type="SAM" id="SignalP"/>
    </source>
</evidence>
<dbReference type="InterPro" id="IPR025660">
    <property type="entry name" value="Pept_his_AS"/>
</dbReference>
<dbReference type="InterPro" id="IPR038765">
    <property type="entry name" value="Papain-like_cys_pep_sf"/>
</dbReference>
<dbReference type="SMART" id="SM00848">
    <property type="entry name" value="Inhibitor_I29"/>
    <property type="match status" value="1"/>
</dbReference>
<feature type="domain" description="Cathepsin propeptide inhibitor" evidence="8">
    <location>
        <begin position="38"/>
        <end position="95"/>
    </location>
</feature>
<protein>
    <recommendedName>
        <fullName evidence="11">Cathepsin propeptide inhibitor domain-containing protein</fullName>
    </recommendedName>
</protein>
<dbReference type="SMART" id="SM00645">
    <property type="entry name" value="Pept_C1"/>
    <property type="match status" value="1"/>
</dbReference>
<evidence type="ECO:0000256" key="4">
    <source>
        <dbReference type="ARBA" id="ARBA00022807"/>
    </source>
</evidence>
<dbReference type="Proteomes" id="UP000467841">
    <property type="component" value="Unassembled WGS sequence"/>
</dbReference>
<keyword evidence="4" id="KW-0788">Thiol protease</keyword>
<sequence length="329" mass="36735">MTILSLLLIFVLSPSSAKDLTLVSDGGHRSNEDVGFLFKTWMSKHGKIYTDALEEKEQRFQNFKENLRFIDQHNAKNLSYRLGLTRFADLTVQEYGDLFSQRPLARQRALRTSSRYEQFPGDDLPECVDWRKEGAVTEIRDQGKICSSDWAYSTVASVEGINQIVTGKLVRLSEQELIDCNTENHGCDGGGYMDAAFQFLINNKGLDSLDDYPYNSLGLSGQCNRKMTKVYQAVTIDDYEDVLPNNEILLQKAVAHQPGIFYGPCGTSLDHAVVIVGYGHDGGNDYWIVKNSWGTEWGEAGYARMARNIGDAPGLCGITKLASYPVKLA</sequence>
<evidence type="ECO:0000259" key="8">
    <source>
        <dbReference type="SMART" id="SM00848"/>
    </source>
</evidence>